<keyword evidence="3" id="KW-0808">Transferase</keyword>
<comment type="caution">
    <text evidence="10">The sequence shown here is derived from an EMBL/GenBank/DDBJ whole genome shotgun (WGS) entry which is preliminary data.</text>
</comment>
<keyword evidence="8" id="KW-0812">Transmembrane</keyword>
<evidence type="ECO:0000259" key="9">
    <source>
        <dbReference type="PROSITE" id="PS50011"/>
    </source>
</evidence>
<dbReference type="Pfam" id="PF00069">
    <property type="entry name" value="Pkinase"/>
    <property type="match status" value="1"/>
</dbReference>
<gene>
    <name evidence="10" type="ORF">GCM10009799_09280</name>
</gene>
<organism evidence="10 11">
    <name type="scientific">Nocardiopsis rhodophaea</name>
    <dbReference type="NCBI Taxonomy" id="280238"/>
    <lineage>
        <taxon>Bacteria</taxon>
        <taxon>Bacillati</taxon>
        <taxon>Actinomycetota</taxon>
        <taxon>Actinomycetes</taxon>
        <taxon>Streptosporangiales</taxon>
        <taxon>Nocardiopsidaceae</taxon>
        <taxon>Nocardiopsis</taxon>
    </lineage>
</organism>
<evidence type="ECO:0000256" key="7">
    <source>
        <dbReference type="SAM" id="MobiDB-lite"/>
    </source>
</evidence>
<dbReference type="PANTHER" id="PTHR43289">
    <property type="entry name" value="MITOGEN-ACTIVATED PROTEIN KINASE KINASE KINASE 20-RELATED"/>
    <property type="match status" value="1"/>
</dbReference>
<dbReference type="RefSeq" id="WP_344104532.1">
    <property type="nucleotide sequence ID" value="NZ_BAAAPC010000003.1"/>
</dbReference>
<dbReference type="SUPFAM" id="SSF56112">
    <property type="entry name" value="Protein kinase-like (PK-like)"/>
    <property type="match status" value="1"/>
</dbReference>
<evidence type="ECO:0000313" key="10">
    <source>
        <dbReference type="EMBL" id="GAA1985961.1"/>
    </source>
</evidence>
<keyword evidence="2" id="KW-0723">Serine/threonine-protein kinase</keyword>
<feature type="transmembrane region" description="Helical" evidence="8">
    <location>
        <begin position="385"/>
        <end position="407"/>
    </location>
</feature>
<dbReference type="SMART" id="SM00220">
    <property type="entry name" value="S_TKc"/>
    <property type="match status" value="1"/>
</dbReference>
<evidence type="ECO:0000256" key="8">
    <source>
        <dbReference type="SAM" id="Phobius"/>
    </source>
</evidence>
<sequence>MSENSLREVVYTTPHGEEVACRLTEVGDFAAASRSVLDRHLVRAEAHGRESFLLRVSVGDRRSDLERERALAELDNEILAGVRLARMAGEDYPTELSRLVGYYDDPKSPFALVEPYQGQPLRTLLDRRQLFDEERAAFRRGLLTALSWTHAVEVVHRDLRPQTVRWDPDRNQVQLCDFTSANVAGAPRAPAGGAPWAPHQQRDGVGRCDPRDDIWSAGLLLFQVLTGHDVEGEARLPLGEHRALASDLDGTFALAAADRPTADELLARLTGRSRYRRTIGTELDAGRQRFQERLDRRRGARPVNGRGPSRGPSDERQRPPVTDTASERPARAGTTVPEDPLREREPVAESTEANGGTRLLPQTEPRASFRDLESLDITLAGVSKIAMIAMAVIGLVAVLLAVFVLVVRGG</sequence>
<reference evidence="10 11" key="1">
    <citation type="journal article" date="2019" name="Int. J. Syst. Evol. Microbiol.">
        <title>The Global Catalogue of Microorganisms (GCM) 10K type strain sequencing project: providing services to taxonomists for standard genome sequencing and annotation.</title>
        <authorList>
            <consortium name="The Broad Institute Genomics Platform"/>
            <consortium name="The Broad Institute Genome Sequencing Center for Infectious Disease"/>
            <person name="Wu L."/>
            <person name="Ma J."/>
        </authorList>
    </citation>
    <scope>NUCLEOTIDE SEQUENCE [LARGE SCALE GENOMIC DNA]</scope>
    <source>
        <strain evidence="10 11">JCM 15313</strain>
    </source>
</reference>
<dbReference type="PANTHER" id="PTHR43289:SF6">
    <property type="entry name" value="SERINE_THREONINE-PROTEIN KINASE NEKL-3"/>
    <property type="match status" value="1"/>
</dbReference>
<evidence type="ECO:0000256" key="6">
    <source>
        <dbReference type="ARBA" id="ARBA00022840"/>
    </source>
</evidence>
<dbReference type="Proteomes" id="UP001501585">
    <property type="component" value="Unassembled WGS sequence"/>
</dbReference>
<evidence type="ECO:0000313" key="11">
    <source>
        <dbReference type="Proteomes" id="UP001501585"/>
    </source>
</evidence>
<dbReference type="InterPro" id="IPR000719">
    <property type="entry name" value="Prot_kinase_dom"/>
</dbReference>
<keyword evidence="8" id="KW-0472">Membrane</keyword>
<dbReference type="EMBL" id="BAAAPC010000003">
    <property type="protein sequence ID" value="GAA1985961.1"/>
    <property type="molecule type" value="Genomic_DNA"/>
</dbReference>
<keyword evidence="11" id="KW-1185">Reference proteome</keyword>
<evidence type="ECO:0000256" key="2">
    <source>
        <dbReference type="ARBA" id="ARBA00022527"/>
    </source>
</evidence>
<name>A0ABN2SFS2_9ACTN</name>
<dbReference type="Gene3D" id="1.10.510.10">
    <property type="entry name" value="Transferase(Phosphotransferase) domain 1"/>
    <property type="match status" value="1"/>
</dbReference>
<evidence type="ECO:0000256" key="4">
    <source>
        <dbReference type="ARBA" id="ARBA00022741"/>
    </source>
</evidence>
<keyword evidence="5" id="KW-0418">Kinase</keyword>
<dbReference type="EC" id="2.7.11.1" evidence="1"/>
<feature type="region of interest" description="Disordered" evidence="7">
    <location>
        <begin position="284"/>
        <end position="365"/>
    </location>
</feature>
<evidence type="ECO:0000256" key="3">
    <source>
        <dbReference type="ARBA" id="ARBA00022679"/>
    </source>
</evidence>
<feature type="domain" description="Protein kinase" evidence="9">
    <location>
        <begin position="1"/>
        <end position="290"/>
    </location>
</feature>
<accession>A0ABN2SFS2</accession>
<evidence type="ECO:0000256" key="1">
    <source>
        <dbReference type="ARBA" id="ARBA00012513"/>
    </source>
</evidence>
<keyword evidence="6" id="KW-0067">ATP-binding</keyword>
<feature type="compositionally biased region" description="Basic and acidic residues" evidence="7">
    <location>
        <begin position="284"/>
        <end position="297"/>
    </location>
</feature>
<dbReference type="PROSITE" id="PS50011">
    <property type="entry name" value="PROTEIN_KINASE_DOM"/>
    <property type="match status" value="1"/>
</dbReference>
<protein>
    <recommendedName>
        <fullName evidence="1">non-specific serine/threonine protein kinase</fullName>
        <ecNumber evidence="1">2.7.11.1</ecNumber>
    </recommendedName>
</protein>
<dbReference type="InterPro" id="IPR011009">
    <property type="entry name" value="Kinase-like_dom_sf"/>
</dbReference>
<keyword evidence="4" id="KW-0547">Nucleotide-binding</keyword>
<evidence type="ECO:0000256" key="5">
    <source>
        <dbReference type="ARBA" id="ARBA00022777"/>
    </source>
</evidence>
<proteinExistence type="predicted"/>
<keyword evidence="8" id="KW-1133">Transmembrane helix</keyword>